<proteinExistence type="predicted"/>
<feature type="compositionally biased region" description="Low complexity" evidence="1">
    <location>
        <begin position="14"/>
        <end position="34"/>
    </location>
</feature>
<dbReference type="AlphaFoldDB" id="A0A147B7I0"/>
<accession>A0A147B7I0</accession>
<evidence type="ECO:0000313" key="2">
    <source>
        <dbReference type="EMBL" id="JAR86711.1"/>
    </source>
</evidence>
<protein>
    <submittedName>
        <fullName evidence="2">Uncharacterized protein</fullName>
    </submittedName>
</protein>
<organism evidence="2">
    <name type="scientific">Alectorobius mimon</name>
    <dbReference type="NCBI Taxonomy" id="360319"/>
    <lineage>
        <taxon>Eukaryota</taxon>
        <taxon>Metazoa</taxon>
        <taxon>Ecdysozoa</taxon>
        <taxon>Arthropoda</taxon>
        <taxon>Chelicerata</taxon>
        <taxon>Arachnida</taxon>
        <taxon>Acari</taxon>
        <taxon>Parasitiformes</taxon>
        <taxon>Ixodida</taxon>
        <taxon>Ixodoidea</taxon>
        <taxon>Argasidae</taxon>
        <taxon>Ornithodorinae</taxon>
        <taxon>Alectorobius</taxon>
    </lineage>
</organism>
<feature type="non-terminal residue" evidence="2">
    <location>
        <position position="1"/>
    </location>
</feature>
<dbReference type="EMBL" id="GEIB01001592">
    <property type="protein sequence ID" value="JAR86711.1"/>
    <property type="molecule type" value="Transcribed_RNA"/>
</dbReference>
<sequence>AQAKWTSSAPNAFRSPAPARPTTTAARTDTTSSTTVGTFSTIRFDSRSRGSFSVPINVQQKWTLSSVVRSSFLLAVLPGVRSNNGIQYRKERIYFDSGHQMLNMMIMTNKLTTVKKLGIHLSCANNAK</sequence>
<name>A0A147B7I0_9ACAR</name>
<feature type="region of interest" description="Disordered" evidence="1">
    <location>
        <begin position="1"/>
        <end position="34"/>
    </location>
</feature>
<reference evidence="2" key="1">
    <citation type="submission" date="2016-03" db="EMBL/GenBank/DDBJ databases">
        <title>Gut transcriptome analysis on engorged females of Ornithodoros mimon (Acari: Argasidae) and phylogenetic inferences of soft ticks.</title>
        <authorList>
            <person name="Landulfo G.A."/>
            <person name="Giovanni D."/>
            <person name="Carvalho E."/>
            <person name="Junqueira-de-Azevedo I."/>
            <person name="Patane J."/>
            <person name="Mendoca R."/>
            <person name="Barros-Battesti D."/>
        </authorList>
    </citation>
    <scope>NUCLEOTIDE SEQUENCE</scope>
    <source>
        <strain evidence="2">Females</strain>
        <tissue evidence="2">Gut</tissue>
    </source>
</reference>
<feature type="compositionally biased region" description="Polar residues" evidence="1">
    <location>
        <begin position="1"/>
        <end position="10"/>
    </location>
</feature>
<evidence type="ECO:0000256" key="1">
    <source>
        <dbReference type="SAM" id="MobiDB-lite"/>
    </source>
</evidence>